<accession>A0ABW0NGU8</accession>
<sequence>MKVASLLAVCIAVSFGPGASAQTRAAADYIRVLEDAGYPLALLKAAPFSKGRGWATTFLYKVQGDKNPLVFFANVSREKNGAEIFFKVFRDCVPSDARVNPPQKHVIMVSSRKIQATSVCVGAPGKETQDIFTIDSEEGSSFIKKEFADKEAANDMVFVQLHDLPVPFLPEGFSKALTEASGKAL</sequence>
<name>A0ABW0NGU8_9BURK</name>
<comment type="caution">
    <text evidence="2">The sequence shown here is derived from an EMBL/GenBank/DDBJ whole genome shotgun (WGS) entry which is preliminary data.</text>
</comment>
<dbReference type="RefSeq" id="WP_376851844.1">
    <property type="nucleotide sequence ID" value="NZ_JBHSMF010000009.1"/>
</dbReference>
<gene>
    <name evidence="2" type="ORF">ACFPOE_18935</name>
</gene>
<dbReference type="EMBL" id="JBHSMF010000009">
    <property type="protein sequence ID" value="MFC5499626.1"/>
    <property type="molecule type" value="Genomic_DNA"/>
</dbReference>
<feature type="signal peptide" evidence="1">
    <location>
        <begin position="1"/>
        <end position="21"/>
    </location>
</feature>
<keyword evidence="3" id="KW-1185">Reference proteome</keyword>
<organism evidence="2 3">
    <name type="scientific">Caenimonas terrae</name>
    <dbReference type="NCBI Taxonomy" id="696074"/>
    <lineage>
        <taxon>Bacteria</taxon>
        <taxon>Pseudomonadati</taxon>
        <taxon>Pseudomonadota</taxon>
        <taxon>Betaproteobacteria</taxon>
        <taxon>Burkholderiales</taxon>
        <taxon>Comamonadaceae</taxon>
        <taxon>Caenimonas</taxon>
    </lineage>
</organism>
<evidence type="ECO:0000313" key="2">
    <source>
        <dbReference type="EMBL" id="MFC5499626.1"/>
    </source>
</evidence>
<evidence type="ECO:0000313" key="3">
    <source>
        <dbReference type="Proteomes" id="UP001596037"/>
    </source>
</evidence>
<feature type="chain" id="PRO_5047540112" evidence="1">
    <location>
        <begin position="22"/>
        <end position="185"/>
    </location>
</feature>
<reference evidence="3" key="1">
    <citation type="journal article" date="2019" name="Int. J. Syst. Evol. Microbiol.">
        <title>The Global Catalogue of Microorganisms (GCM) 10K type strain sequencing project: providing services to taxonomists for standard genome sequencing and annotation.</title>
        <authorList>
            <consortium name="The Broad Institute Genomics Platform"/>
            <consortium name="The Broad Institute Genome Sequencing Center for Infectious Disease"/>
            <person name="Wu L."/>
            <person name="Ma J."/>
        </authorList>
    </citation>
    <scope>NUCLEOTIDE SEQUENCE [LARGE SCALE GENOMIC DNA]</scope>
    <source>
        <strain evidence="3">CCUG 57401</strain>
    </source>
</reference>
<protein>
    <submittedName>
        <fullName evidence="2">Uncharacterized protein</fullName>
    </submittedName>
</protein>
<keyword evidence="1" id="KW-0732">Signal</keyword>
<proteinExistence type="predicted"/>
<evidence type="ECO:0000256" key="1">
    <source>
        <dbReference type="SAM" id="SignalP"/>
    </source>
</evidence>
<dbReference type="Proteomes" id="UP001596037">
    <property type="component" value="Unassembled WGS sequence"/>
</dbReference>